<evidence type="ECO:0000313" key="4">
    <source>
        <dbReference type="Proteomes" id="UP000271678"/>
    </source>
</evidence>
<keyword evidence="2" id="KW-0472">Membrane</keyword>
<comment type="caution">
    <text evidence="3">The sequence shown here is derived from an EMBL/GenBank/DDBJ whole genome shotgun (WGS) entry which is preliminary data.</text>
</comment>
<dbReference type="Proteomes" id="UP000271678">
    <property type="component" value="Unassembled WGS sequence"/>
</dbReference>
<keyword evidence="2" id="KW-0812">Transmembrane</keyword>
<evidence type="ECO:0000256" key="2">
    <source>
        <dbReference type="SAM" id="Phobius"/>
    </source>
</evidence>
<reference evidence="3 4" key="1">
    <citation type="submission" date="2018-11" db="EMBL/GenBank/DDBJ databases">
        <title>Draft genome of Simplicispira Flexivirga sp. BO-16.</title>
        <authorList>
            <person name="Im W.T."/>
        </authorList>
    </citation>
    <scope>NUCLEOTIDE SEQUENCE [LARGE SCALE GENOMIC DNA]</scope>
    <source>
        <strain evidence="3 4">BO-16</strain>
    </source>
</reference>
<organism evidence="3 4">
    <name type="scientific">Flexivirga caeni</name>
    <dbReference type="NCBI Taxonomy" id="2294115"/>
    <lineage>
        <taxon>Bacteria</taxon>
        <taxon>Bacillati</taxon>
        <taxon>Actinomycetota</taxon>
        <taxon>Actinomycetes</taxon>
        <taxon>Micrococcales</taxon>
        <taxon>Dermacoccaceae</taxon>
        <taxon>Flexivirga</taxon>
    </lineage>
</organism>
<evidence type="ECO:0000313" key="3">
    <source>
        <dbReference type="EMBL" id="RNI19640.1"/>
    </source>
</evidence>
<sequence>MSDASSRPPGTTWLLRHNHFAAACALLALLVCLVPLGIPRANAASSSVSISVDTNVPAVSSGSQPIVVSGTITNTGSTRIAHPVVHLSVSKQLLDRQTTADGWMSGSLDIQPLTQVATGSADAVSPGGVTSFAVTIPSAKLKFGYGLASLPLLVTVTDGNSTAASAIRGTVRTAVQQQNTAVHSPLQVTIVVPLTLPADPDLFGPDNTTRAQAWEQALGPDGQVQQTLDAFSGMPVTFAVDPALLEPPAAADDNVPSPTPTPTRPTSTHSSTPSSSQGTAESSGSGTTPNPTSTDAPTSSTDATDRSSTAAPTGAESPGTGSPSPTSTSTTPPTPAERITTAVNGLISRLDTLDTGQTVWWLPFDDPDLAGLQAAGAPGARLLQRDLTRALPAAARRVSTTRVLWPTGDVSASTVTSAARQLKSDTSSVLAVLPTRAVGSAQTEATYRVAGTSGVLTYDERLSSLFSSSTTSPGVQSSRLLTDLLALYQQSPGTPRSVALVAPRTGGANPIQLATQVQALQAAHWVQLRTGTATEQAFRTAPATALLAEPTKGTPYPSAPAVAITASELRDLDRSRHRLAALQSVLVGGNEVLPERRQALDVIGSTRWRGARAQLAVVADRDNAAVSSMLSKLSVRSSTINFFADSGDISVTVSNQLARPVHDVQLLLVPRNYLVQVTEPQKAADIDAGAHATARFHLKAVGGGTVPVDAVLLAPDGSPLGAPGPPAQLKINVHPTSGWIMWVLGALAALILAIGLWRAVRRGPRTAAGTRSTEKPLSQNAIVDAGPVEPPTKDTETDD</sequence>
<gene>
    <name evidence="3" type="ORF">EFY87_16205</name>
</gene>
<accession>A0A3M9M270</accession>
<evidence type="ECO:0000256" key="1">
    <source>
        <dbReference type="SAM" id="MobiDB-lite"/>
    </source>
</evidence>
<feature type="region of interest" description="Disordered" evidence="1">
    <location>
        <begin position="766"/>
        <end position="799"/>
    </location>
</feature>
<keyword evidence="2" id="KW-1133">Transmembrane helix</keyword>
<dbReference type="RefSeq" id="WP_123272535.1">
    <property type="nucleotide sequence ID" value="NZ_RJJQ01000019.1"/>
</dbReference>
<dbReference type="Pfam" id="PF19516">
    <property type="entry name" value="DUF6049"/>
    <property type="match status" value="1"/>
</dbReference>
<feature type="region of interest" description="Disordered" evidence="1">
    <location>
        <begin position="247"/>
        <end position="337"/>
    </location>
</feature>
<feature type="transmembrane region" description="Helical" evidence="2">
    <location>
        <begin position="739"/>
        <end position="757"/>
    </location>
</feature>
<dbReference type="AlphaFoldDB" id="A0A3M9M270"/>
<dbReference type="InterPro" id="IPR046112">
    <property type="entry name" value="DUF6049"/>
</dbReference>
<protein>
    <submittedName>
        <fullName evidence="3">Uncharacterized protein</fullName>
    </submittedName>
</protein>
<feature type="compositionally biased region" description="Polar residues" evidence="1">
    <location>
        <begin position="769"/>
        <end position="781"/>
    </location>
</feature>
<feature type="compositionally biased region" description="Low complexity" evidence="1">
    <location>
        <begin position="264"/>
        <end position="331"/>
    </location>
</feature>
<dbReference type="OrthoDB" id="5137271at2"/>
<keyword evidence="4" id="KW-1185">Reference proteome</keyword>
<name>A0A3M9M270_9MICO</name>
<dbReference type="EMBL" id="RJJQ01000019">
    <property type="protein sequence ID" value="RNI19640.1"/>
    <property type="molecule type" value="Genomic_DNA"/>
</dbReference>
<proteinExistence type="predicted"/>